<dbReference type="EMBL" id="VIFX01000008">
    <property type="protein sequence ID" value="TQR87112.1"/>
    <property type="molecule type" value="Genomic_DNA"/>
</dbReference>
<dbReference type="GO" id="GO:0050660">
    <property type="term" value="F:flavin adenine dinucleotide binding"/>
    <property type="evidence" value="ECO:0007669"/>
    <property type="project" value="InterPro"/>
</dbReference>
<dbReference type="Gene3D" id="2.40.110.10">
    <property type="entry name" value="Butyryl-CoA Dehydrogenase, subunit A, domain 2"/>
    <property type="match status" value="1"/>
</dbReference>
<dbReference type="RefSeq" id="WP_142551684.1">
    <property type="nucleotide sequence ID" value="NZ_VIFX01000008.1"/>
</dbReference>
<dbReference type="InterPro" id="IPR013107">
    <property type="entry name" value="Acyl-CoA_DH_C"/>
</dbReference>
<dbReference type="InterPro" id="IPR050741">
    <property type="entry name" value="Acyl-CoA_dehydrogenase"/>
</dbReference>
<dbReference type="Gene3D" id="1.20.140.10">
    <property type="entry name" value="Butyryl-CoA Dehydrogenase, subunit A, domain 3"/>
    <property type="match status" value="1"/>
</dbReference>
<dbReference type="SUPFAM" id="SSF47203">
    <property type="entry name" value="Acyl-CoA dehydrogenase C-terminal domain-like"/>
    <property type="match status" value="1"/>
</dbReference>
<proteinExistence type="predicted"/>
<accession>A0A544W4G1</accession>
<dbReference type="Gene3D" id="1.10.540.10">
    <property type="entry name" value="Acyl-CoA dehydrogenase/oxidase, N-terminal domain"/>
    <property type="match status" value="1"/>
</dbReference>
<comment type="caution">
    <text evidence="5">The sequence shown here is derived from an EMBL/GenBank/DDBJ whole genome shotgun (WGS) entry which is preliminary data.</text>
</comment>
<reference evidence="5 6" key="1">
    <citation type="submission" date="2018-10" db="EMBL/GenBank/DDBJ databases">
        <title>Draft genome of Mycobacterium hodleri strain B.</title>
        <authorList>
            <person name="Amande T.J."/>
            <person name="Mcgenity T.J."/>
        </authorList>
    </citation>
    <scope>NUCLEOTIDE SEQUENCE [LARGE SCALE GENOMIC DNA]</scope>
    <source>
        <strain evidence="5 6">B</strain>
    </source>
</reference>
<protein>
    <submittedName>
        <fullName evidence="5">Acyl-CoA dehydrogenase</fullName>
    </submittedName>
</protein>
<sequence>MTTQMQVDDLVTTARGLRDLVRGEAAESERLRTMSAPIVDAMWESGLMTAFNPVEAGGVEPSFAEMIETWIEMAWQDGSFGWTGIANLPSSFAAASYLPDEGFAEVFTANGNHVTMGGQFAPNGQGVVVEGGYRLSGSWSFGSGTGHSQYVAAGFLPMADGEMRWISEGIPELMIALVPRGEVNFTDGWNVQGLKGTGSYDYDVADVFVPEHRTFRLFTTTPLRGSSPAGRMGMMPVTAAGHAAWALGVAKSMLDDVQDLAAAKYRMSDMASLASRPTFQKDLAHHVAAWRAARLLVLDAFTTAESAVAAGDDLTPTLRVDMRVAAVYATDVARECAQWAHLAAGTTSIREGSRLERGFRDVYTGTQHAFISEKVAIDSAQVWLGIIDDHFSL</sequence>
<keyword evidence="6" id="KW-1185">Reference proteome</keyword>
<dbReference type="GO" id="GO:0003995">
    <property type="term" value="F:acyl-CoA dehydrogenase activity"/>
    <property type="evidence" value="ECO:0007669"/>
    <property type="project" value="TreeGrafter"/>
</dbReference>
<dbReference type="PIRSF" id="PIRSF016578">
    <property type="entry name" value="HsaA"/>
    <property type="match status" value="1"/>
</dbReference>
<evidence type="ECO:0000256" key="3">
    <source>
        <dbReference type="ARBA" id="ARBA00023002"/>
    </source>
</evidence>
<dbReference type="Pfam" id="PF08028">
    <property type="entry name" value="Acyl-CoA_dh_2"/>
    <property type="match status" value="1"/>
</dbReference>
<evidence type="ECO:0000256" key="1">
    <source>
        <dbReference type="ARBA" id="ARBA00022630"/>
    </source>
</evidence>
<dbReference type="InterPro" id="IPR037069">
    <property type="entry name" value="AcylCoA_DH/ox_N_sf"/>
</dbReference>
<keyword evidence="3" id="KW-0560">Oxidoreductase</keyword>
<dbReference type="SUPFAM" id="SSF56645">
    <property type="entry name" value="Acyl-CoA dehydrogenase NM domain-like"/>
    <property type="match status" value="1"/>
</dbReference>
<dbReference type="PANTHER" id="PTHR48083:SF5">
    <property type="entry name" value="NRGC PROTEIN"/>
    <property type="match status" value="1"/>
</dbReference>
<name>A0A544W4G1_9MYCO</name>
<feature type="domain" description="Acyl-CoA dehydrogenase C-terminal" evidence="4">
    <location>
        <begin position="241"/>
        <end position="372"/>
    </location>
</feature>
<dbReference type="GO" id="GO:0033539">
    <property type="term" value="P:fatty acid beta-oxidation using acyl-CoA dehydrogenase"/>
    <property type="evidence" value="ECO:0007669"/>
    <property type="project" value="TreeGrafter"/>
</dbReference>
<dbReference type="Proteomes" id="UP000315759">
    <property type="component" value="Unassembled WGS sequence"/>
</dbReference>
<dbReference type="InterPro" id="IPR036250">
    <property type="entry name" value="AcylCo_DH-like_C"/>
</dbReference>
<evidence type="ECO:0000313" key="6">
    <source>
        <dbReference type="Proteomes" id="UP000315759"/>
    </source>
</evidence>
<dbReference type="InterPro" id="IPR009100">
    <property type="entry name" value="AcylCoA_DH/oxidase_NM_dom_sf"/>
</dbReference>
<dbReference type="AlphaFoldDB" id="A0A544W4G1"/>
<gene>
    <name evidence="5" type="ORF">D8S82_08660</name>
</gene>
<organism evidence="5 6">
    <name type="scientific">Mycolicibacterium hodleri</name>
    <dbReference type="NCBI Taxonomy" id="49897"/>
    <lineage>
        <taxon>Bacteria</taxon>
        <taxon>Bacillati</taxon>
        <taxon>Actinomycetota</taxon>
        <taxon>Actinomycetes</taxon>
        <taxon>Mycobacteriales</taxon>
        <taxon>Mycobacteriaceae</taxon>
        <taxon>Mycolicibacterium</taxon>
    </lineage>
</organism>
<evidence type="ECO:0000259" key="4">
    <source>
        <dbReference type="Pfam" id="PF08028"/>
    </source>
</evidence>
<keyword evidence="1" id="KW-0285">Flavoprotein</keyword>
<evidence type="ECO:0000313" key="5">
    <source>
        <dbReference type="EMBL" id="TQR87112.1"/>
    </source>
</evidence>
<keyword evidence="2" id="KW-0274">FAD</keyword>
<evidence type="ECO:0000256" key="2">
    <source>
        <dbReference type="ARBA" id="ARBA00022827"/>
    </source>
</evidence>
<dbReference type="PANTHER" id="PTHR48083">
    <property type="entry name" value="MEDIUM-CHAIN SPECIFIC ACYL-COA DEHYDROGENASE, MITOCHONDRIAL-RELATED"/>
    <property type="match status" value="1"/>
</dbReference>
<dbReference type="GO" id="GO:0005737">
    <property type="term" value="C:cytoplasm"/>
    <property type="evidence" value="ECO:0007669"/>
    <property type="project" value="TreeGrafter"/>
</dbReference>
<dbReference type="InterPro" id="IPR046373">
    <property type="entry name" value="Acyl-CoA_Oxase/DH_mid-dom_sf"/>
</dbReference>